<keyword evidence="2" id="KW-1185">Reference proteome</keyword>
<dbReference type="EMBL" id="JAAQOM010000019">
    <property type="protein sequence ID" value="NIA57089.1"/>
    <property type="molecule type" value="Genomic_DNA"/>
</dbReference>
<organism evidence="1 2">
    <name type="scientific">Telluria antibiotica</name>
    <dbReference type="NCBI Taxonomy" id="2717319"/>
    <lineage>
        <taxon>Bacteria</taxon>
        <taxon>Pseudomonadati</taxon>
        <taxon>Pseudomonadota</taxon>
        <taxon>Betaproteobacteria</taxon>
        <taxon>Burkholderiales</taxon>
        <taxon>Oxalobacteraceae</taxon>
        <taxon>Telluria group</taxon>
        <taxon>Telluria</taxon>
    </lineage>
</organism>
<comment type="caution">
    <text evidence="1">The sequence shown here is derived from an EMBL/GenBank/DDBJ whole genome shotgun (WGS) entry which is preliminary data.</text>
</comment>
<evidence type="ECO:0000313" key="2">
    <source>
        <dbReference type="Proteomes" id="UP000716322"/>
    </source>
</evidence>
<gene>
    <name evidence="1" type="ORF">HAV22_26045</name>
</gene>
<accession>A0ABX0PKQ2</accession>
<name>A0ABX0PKQ2_9BURK</name>
<dbReference type="Proteomes" id="UP000716322">
    <property type="component" value="Unassembled WGS sequence"/>
</dbReference>
<dbReference type="RefSeq" id="WP_166863333.1">
    <property type="nucleotide sequence ID" value="NZ_JAAQOM010000019.1"/>
</dbReference>
<proteinExistence type="predicted"/>
<sequence>MKTQSSNIPREAILSKAFQERRRSDVFKWDVYPIDEQCVLRLVFESWKETCRHGLRLAVEGSLMVNGHVSSSIEIWADTAPREVRIAVLDSTGRLSVYNLWDAGQGKQSQSHTSGMLIEPLPKGRRYRCNDIGLVTSFDDLVFRIEVA</sequence>
<reference evidence="1 2" key="1">
    <citation type="submission" date="2020-03" db="EMBL/GenBank/DDBJ databases">
        <title>Genome sequence of strain Massilia sp. TW-1.</title>
        <authorList>
            <person name="Chaudhary D.K."/>
        </authorList>
    </citation>
    <scope>NUCLEOTIDE SEQUENCE [LARGE SCALE GENOMIC DNA]</scope>
    <source>
        <strain evidence="1 2">TW-1</strain>
    </source>
</reference>
<protein>
    <submittedName>
        <fullName evidence="1">Uncharacterized protein</fullName>
    </submittedName>
</protein>
<evidence type="ECO:0000313" key="1">
    <source>
        <dbReference type="EMBL" id="NIA57089.1"/>
    </source>
</evidence>